<sequence>MKKQQAAKERRSRLLLVGGIAGVVLVIAGIVGVTIYRDVSTRPTLDAVQEFDGLTADHVTEPVEYDQTPPVGGNHHPVWLNCGVYDVEVPANHAVHSLEHGAVWVTYRPDLPADQVEALVDSVPDTYMIVSPMEGLQAPVVASAWGVQLELDGVDDRRLEQFVRDYRQGPQTPEPGAACTGGTDESGMGGAAMEQPSS</sequence>
<keyword evidence="2" id="KW-0812">Transmembrane</keyword>
<feature type="transmembrane region" description="Helical" evidence="2">
    <location>
        <begin position="12"/>
        <end position="36"/>
    </location>
</feature>
<name>A0A941D741_9MICO</name>
<feature type="region of interest" description="Disordered" evidence="1">
    <location>
        <begin position="166"/>
        <end position="198"/>
    </location>
</feature>
<dbReference type="Pfam" id="PF11303">
    <property type="entry name" value="DUF3105"/>
    <property type="match status" value="1"/>
</dbReference>
<protein>
    <submittedName>
        <fullName evidence="3">DUF3105 domain-containing protein</fullName>
    </submittedName>
</protein>
<evidence type="ECO:0000256" key="2">
    <source>
        <dbReference type="SAM" id="Phobius"/>
    </source>
</evidence>
<comment type="caution">
    <text evidence="3">The sequence shown here is derived from an EMBL/GenBank/DDBJ whole genome shotgun (WGS) entry which is preliminary data.</text>
</comment>
<keyword evidence="4" id="KW-1185">Reference proteome</keyword>
<keyword evidence="2" id="KW-0472">Membrane</keyword>
<organism evidence="3 4">
    <name type="scientific">Phycicoccus avicenniae</name>
    <dbReference type="NCBI Taxonomy" id="2828860"/>
    <lineage>
        <taxon>Bacteria</taxon>
        <taxon>Bacillati</taxon>
        <taxon>Actinomycetota</taxon>
        <taxon>Actinomycetes</taxon>
        <taxon>Micrococcales</taxon>
        <taxon>Intrasporangiaceae</taxon>
        <taxon>Phycicoccus</taxon>
    </lineage>
</organism>
<gene>
    <name evidence="3" type="ORF">KC207_03395</name>
</gene>
<reference evidence="3" key="1">
    <citation type="submission" date="2021-04" db="EMBL/GenBank/DDBJ databases">
        <title>Phycicoccus avicenniae sp. nov., a novel endophytic actinomycetes isolated from branch of Avicennia mariana.</title>
        <authorList>
            <person name="Tuo L."/>
        </authorList>
    </citation>
    <scope>NUCLEOTIDE SEQUENCE</scope>
    <source>
        <strain evidence="3">BSK3Z-2</strain>
    </source>
</reference>
<dbReference type="Proteomes" id="UP000677016">
    <property type="component" value="Unassembled WGS sequence"/>
</dbReference>
<evidence type="ECO:0000313" key="4">
    <source>
        <dbReference type="Proteomes" id="UP000677016"/>
    </source>
</evidence>
<proteinExistence type="predicted"/>
<dbReference type="InterPro" id="IPR021454">
    <property type="entry name" value="DUF3105"/>
</dbReference>
<evidence type="ECO:0000313" key="3">
    <source>
        <dbReference type="EMBL" id="MBR7742338.1"/>
    </source>
</evidence>
<evidence type="ECO:0000256" key="1">
    <source>
        <dbReference type="SAM" id="MobiDB-lite"/>
    </source>
</evidence>
<accession>A0A941D741</accession>
<dbReference type="EMBL" id="JAGSNF010000003">
    <property type="protein sequence ID" value="MBR7742338.1"/>
    <property type="molecule type" value="Genomic_DNA"/>
</dbReference>
<dbReference type="AlphaFoldDB" id="A0A941D741"/>
<keyword evidence="2" id="KW-1133">Transmembrane helix</keyword>